<proteinExistence type="predicted"/>
<gene>
    <name evidence="1" type="ORF">HJG59_009303</name>
</gene>
<evidence type="ECO:0000313" key="1">
    <source>
        <dbReference type="EMBL" id="KAF6425265.1"/>
    </source>
</evidence>
<name>A0A7J8DQE3_MOLMO</name>
<keyword evidence="2" id="KW-1185">Reference proteome</keyword>
<dbReference type="AlphaFoldDB" id="A0A7J8DQE3"/>
<dbReference type="Proteomes" id="UP000550707">
    <property type="component" value="Unassembled WGS sequence"/>
</dbReference>
<accession>A0A7J8DQE3</accession>
<dbReference type="InParanoid" id="A0A7J8DQE3"/>
<evidence type="ECO:0000313" key="2">
    <source>
        <dbReference type="Proteomes" id="UP000550707"/>
    </source>
</evidence>
<comment type="caution">
    <text evidence="1">The sequence shown here is derived from an EMBL/GenBank/DDBJ whole genome shotgun (WGS) entry which is preliminary data.</text>
</comment>
<organism evidence="1 2">
    <name type="scientific">Molossus molossus</name>
    <name type="common">Pallas' mastiff bat</name>
    <name type="synonym">Vespertilio molossus</name>
    <dbReference type="NCBI Taxonomy" id="27622"/>
    <lineage>
        <taxon>Eukaryota</taxon>
        <taxon>Metazoa</taxon>
        <taxon>Chordata</taxon>
        <taxon>Craniata</taxon>
        <taxon>Vertebrata</taxon>
        <taxon>Euteleostomi</taxon>
        <taxon>Mammalia</taxon>
        <taxon>Eutheria</taxon>
        <taxon>Laurasiatheria</taxon>
        <taxon>Chiroptera</taxon>
        <taxon>Yangochiroptera</taxon>
        <taxon>Molossidae</taxon>
        <taxon>Molossus</taxon>
    </lineage>
</organism>
<reference evidence="1 2" key="1">
    <citation type="journal article" date="2020" name="Nature">
        <title>Six reference-quality genomes reveal evolution of bat adaptations.</title>
        <authorList>
            <person name="Jebb D."/>
            <person name="Huang Z."/>
            <person name="Pippel M."/>
            <person name="Hughes G.M."/>
            <person name="Lavrichenko K."/>
            <person name="Devanna P."/>
            <person name="Winkler S."/>
            <person name="Jermiin L.S."/>
            <person name="Skirmuntt E.C."/>
            <person name="Katzourakis A."/>
            <person name="Burkitt-Gray L."/>
            <person name="Ray D.A."/>
            <person name="Sullivan K.A.M."/>
            <person name="Roscito J.G."/>
            <person name="Kirilenko B.M."/>
            <person name="Davalos L.M."/>
            <person name="Corthals A.P."/>
            <person name="Power M.L."/>
            <person name="Jones G."/>
            <person name="Ransome R.D."/>
            <person name="Dechmann D.K.N."/>
            <person name="Locatelli A.G."/>
            <person name="Puechmaille S.J."/>
            <person name="Fedrigo O."/>
            <person name="Jarvis E.D."/>
            <person name="Hiller M."/>
            <person name="Vernes S.C."/>
            <person name="Myers E.W."/>
            <person name="Teeling E.C."/>
        </authorList>
    </citation>
    <scope>NUCLEOTIDE SEQUENCE [LARGE SCALE GENOMIC DNA]</scope>
    <source>
        <strain evidence="1">MMolMol1</strain>
        <tissue evidence="1">Muscle</tissue>
    </source>
</reference>
<dbReference type="EMBL" id="JACASF010000017">
    <property type="protein sequence ID" value="KAF6425265.1"/>
    <property type="molecule type" value="Genomic_DNA"/>
</dbReference>
<sequence length="122" mass="13508">MLICANTLGTEDTAGHDLQFDGPEHSKYVLFSLSSYPPPDLGQGGTLATGPRVFPGAWLVLSALRPHDTCDGDSIIHIFLLGESSTGRLRNLPKSLGKTSEYRHSSYLYFKYVLEFFSKNRI</sequence>
<protein>
    <submittedName>
        <fullName evidence="1">Uncharacterized protein</fullName>
    </submittedName>
</protein>